<accession>A0ABN3QK60</accession>
<keyword evidence="2" id="KW-1185">Reference proteome</keyword>
<protein>
    <submittedName>
        <fullName evidence="1">Uncharacterized protein</fullName>
    </submittedName>
</protein>
<sequence length="95" mass="11226">MARRNAAAARATVQQRLYHRIDEAPRAEHVGGESIAWARVATLCKERQLRHSVHVALCRQDDAAGWCTYVRAQLRYPFWLFRLRSRAHRIRQRFN</sequence>
<name>A0ABN3QK60_9ACTN</name>
<organism evidence="1 2">
    <name type="scientific">Actinomadura fulvescens</name>
    <dbReference type="NCBI Taxonomy" id="46160"/>
    <lineage>
        <taxon>Bacteria</taxon>
        <taxon>Bacillati</taxon>
        <taxon>Actinomycetota</taxon>
        <taxon>Actinomycetes</taxon>
        <taxon>Streptosporangiales</taxon>
        <taxon>Thermomonosporaceae</taxon>
        <taxon>Actinomadura</taxon>
    </lineage>
</organism>
<evidence type="ECO:0000313" key="2">
    <source>
        <dbReference type="Proteomes" id="UP001501509"/>
    </source>
</evidence>
<gene>
    <name evidence="1" type="ORF">GCM10010411_77270</name>
</gene>
<dbReference type="Proteomes" id="UP001501509">
    <property type="component" value="Unassembled WGS sequence"/>
</dbReference>
<dbReference type="EMBL" id="BAAATD010000014">
    <property type="protein sequence ID" value="GAA2628518.1"/>
    <property type="molecule type" value="Genomic_DNA"/>
</dbReference>
<comment type="caution">
    <text evidence="1">The sequence shown here is derived from an EMBL/GenBank/DDBJ whole genome shotgun (WGS) entry which is preliminary data.</text>
</comment>
<evidence type="ECO:0000313" key="1">
    <source>
        <dbReference type="EMBL" id="GAA2628518.1"/>
    </source>
</evidence>
<proteinExistence type="predicted"/>
<reference evidence="1 2" key="1">
    <citation type="journal article" date="2019" name="Int. J. Syst. Evol. Microbiol.">
        <title>The Global Catalogue of Microorganisms (GCM) 10K type strain sequencing project: providing services to taxonomists for standard genome sequencing and annotation.</title>
        <authorList>
            <consortium name="The Broad Institute Genomics Platform"/>
            <consortium name="The Broad Institute Genome Sequencing Center for Infectious Disease"/>
            <person name="Wu L."/>
            <person name="Ma J."/>
        </authorList>
    </citation>
    <scope>NUCLEOTIDE SEQUENCE [LARGE SCALE GENOMIC DNA]</scope>
    <source>
        <strain evidence="1 2">JCM 6833</strain>
    </source>
</reference>